<evidence type="ECO:0000313" key="1">
    <source>
        <dbReference type="EMBL" id="AYB47677.1"/>
    </source>
</evidence>
<dbReference type="Proteomes" id="UP000266552">
    <property type="component" value="Chromosome"/>
</dbReference>
<reference evidence="1 2" key="1">
    <citation type="submission" date="2018-09" db="EMBL/GenBank/DDBJ databases">
        <title>Genome Sequence of Paenibacillus lautus Strain E7593-69, Azo Dye-Degrading Bacteria, Isolated from Commercial Tattoo Inks.</title>
        <authorList>
            <person name="Nho S.W."/>
            <person name="Kim S.-J."/>
            <person name="Kweon O."/>
            <person name="Cerniglia C.E."/>
        </authorList>
    </citation>
    <scope>NUCLEOTIDE SEQUENCE [LARGE SCALE GENOMIC DNA]</scope>
    <source>
        <strain evidence="1 2">E7593-69</strain>
    </source>
</reference>
<keyword evidence="2" id="KW-1185">Reference proteome</keyword>
<name>A0A385TZ39_PAELA</name>
<gene>
    <name evidence="1" type="ORF">D5F53_32150</name>
</gene>
<dbReference type="EMBL" id="CP032412">
    <property type="protein sequence ID" value="AYB47677.1"/>
    <property type="molecule type" value="Genomic_DNA"/>
</dbReference>
<dbReference type="RefSeq" id="WP_119851074.1">
    <property type="nucleotide sequence ID" value="NZ_CP032412.1"/>
</dbReference>
<sequence>MIPNELKEDRYWRGTLYIFLNNNKLQKLLLTHFDFHECSIDIEGLKRSSRNWSTSEKFMLSLALHLFNERNKINLSDMDILDPSNTKIALKAIQMRFAG</sequence>
<organism evidence="1 2">
    <name type="scientific">Paenibacillus lautus</name>
    <name type="common">Bacillus lautus</name>
    <dbReference type="NCBI Taxonomy" id="1401"/>
    <lineage>
        <taxon>Bacteria</taxon>
        <taxon>Bacillati</taxon>
        <taxon>Bacillota</taxon>
        <taxon>Bacilli</taxon>
        <taxon>Bacillales</taxon>
        <taxon>Paenibacillaceae</taxon>
        <taxon>Paenibacillus</taxon>
    </lineage>
</organism>
<proteinExistence type="predicted"/>
<dbReference type="KEGG" id="plw:D5F53_32150"/>
<accession>A0A385TZ39</accession>
<protein>
    <submittedName>
        <fullName evidence="1">Uncharacterized protein</fullName>
    </submittedName>
</protein>
<dbReference type="AlphaFoldDB" id="A0A385TZ39"/>
<evidence type="ECO:0000313" key="2">
    <source>
        <dbReference type="Proteomes" id="UP000266552"/>
    </source>
</evidence>